<keyword evidence="4" id="KW-1185">Reference proteome</keyword>
<organism evidence="3 4">
    <name type="scientific">Owenia fusiformis</name>
    <name type="common">Polychaete worm</name>
    <dbReference type="NCBI Taxonomy" id="6347"/>
    <lineage>
        <taxon>Eukaryota</taxon>
        <taxon>Metazoa</taxon>
        <taxon>Spiralia</taxon>
        <taxon>Lophotrochozoa</taxon>
        <taxon>Annelida</taxon>
        <taxon>Polychaeta</taxon>
        <taxon>Sedentaria</taxon>
        <taxon>Canalipalpata</taxon>
        <taxon>Sabellida</taxon>
        <taxon>Oweniida</taxon>
        <taxon>Oweniidae</taxon>
        <taxon>Owenia</taxon>
    </lineage>
</organism>
<accession>A0A8J1UJN8</accession>
<dbReference type="Pfam" id="PF17064">
    <property type="entry name" value="QVR"/>
    <property type="match status" value="1"/>
</dbReference>
<dbReference type="OrthoDB" id="6125676at2759"/>
<evidence type="ECO:0000313" key="4">
    <source>
        <dbReference type="Proteomes" id="UP000749559"/>
    </source>
</evidence>
<evidence type="ECO:0000256" key="2">
    <source>
        <dbReference type="ARBA" id="ARBA00023180"/>
    </source>
</evidence>
<evidence type="ECO:0000313" key="3">
    <source>
        <dbReference type="EMBL" id="CAH1786267.1"/>
    </source>
</evidence>
<comment type="caution">
    <text evidence="3">The sequence shown here is derived from an EMBL/GenBank/DDBJ whole genome shotgun (WGS) entry which is preliminary data.</text>
</comment>
<proteinExistence type="predicted"/>
<dbReference type="EMBL" id="CAIIXF020000006">
    <property type="protein sequence ID" value="CAH1786267.1"/>
    <property type="molecule type" value="Genomic_DNA"/>
</dbReference>
<gene>
    <name evidence="3" type="ORF">OFUS_LOCUS12195</name>
</gene>
<dbReference type="GO" id="GO:0030431">
    <property type="term" value="P:sleep"/>
    <property type="evidence" value="ECO:0007669"/>
    <property type="project" value="InterPro"/>
</dbReference>
<dbReference type="GO" id="GO:0032222">
    <property type="term" value="P:regulation of synaptic transmission, cholinergic"/>
    <property type="evidence" value="ECO:0007669"/>
    <property type="project" value="InterPro"/>
</dbReference>
<name>A0A8J1UJN8_OWEFU</name>
<sequence length="139" mass="15466">MKLLLSVTLLAFVCLAHGQLREGTLQCYECNVYKGGYGVKCTEPMIRNKCHTCLKIETRIKLFYYWNNPSDSVVISRVCAGPEAPAKHACWTQTSNGGETRRCFCDTNLCNNSRGIHAGKYFATIVAIVTSLFAGLRFS</sequence>
<evidence type="ECO:0000256" key="1">
    <source>
        <dbReference type="ARBA" id="ARBA00022729"/>
    </source>
</evidence>
<dbReference type="InterPro" id="IPR031424">
    <property type="entry name" value="QVR-like"/>
</dbReference>
<keyword evidence="1" id="KW-0732">Signal</keyword>
<reference evidence="3" key="1">
    <citation type="submission" date="2022-03" db="EMBL/GenBank/DDBJ databases">
        <authorList>
            <person name="Martin C."/>
        </authorList>
    </citation>
    <scope>NUCLEOTIDE SEQUENCE</scope>
</reference>
<dbReference type="AlphaFoldDB" id="A0A8J1UJN8"/>
<protein>
    <submittedName>
        <fullName evidence="3">Uncharacterized protein</fullName>
    </submittedName>
</protein>
<dbReference type="Proteomes" id="UP000749559">
    <property type="component" value="Unassembled WGS sequence"/>
</dbReference>
<keyword evidence="2" id="KW-0325">Glycoprotein</keyword>